<keyword evidence="2" id="KW-1185">Reference proteome</keyword>
<dbReference type="GeneID" id="76202785"/>
<dbReference type="EMBL" id="JBHTAX010000006">
    <property type="protein sequence ID" value="MFC7192979.1"/>
    <property type="molecule type" value="Genomic_DNA"/>
</dbReference>
<dbReference type="RefSeq" id="WP_248910395.1">
    <property type="nucleotide sequence ID" value="NZ_CP109982.1"/>
</dbReference>
<name>A0ABD5YY09_9EURY</name>
<dbReference type="Proteomes" id="UP001596417">
    <property type="component" value="Unassembled WGS sequence"/>
</dbReference>
<proteinExistence type="predicted"/>
<reference evidence="1 2" key="1">
    <citation type="journal article" date="2019" name="Int. J. Syst. Evol. Microbiol.">
        <title>The Global Catalogue of Microorganisms (GCM) 10K type strain sequencing project: providing services to taxonomists for standard genome sequencing and annotation.</title>
        <authorList>
            <consortium name="The Broad Institute Genomics Platform"/>
            <consortium name="The Broad Institute Genome Sequencing Center for Infectious Disease"/>
            <person name="Wu L."/>
            <person name="Ma J."/>
        </authorList>
    </citation>
    <scope>NUCLEOTIDE SEQUENCE [LARGE SCALE GENOMIC DNA]</scope>
    <source>
        <strain evidence="1 2">RDMS1</strain>
    </source>
</reference>
<accession>A0ABD5YY09</accession>
<protein>
    <submittedName>
        <fullName evidence="1">Uncharacterized protein</fullName>
    </submittedName>
</protein>
<dbReference type="AlphaFoldDB" id="A0ABD5YY09"/>
<evidence type="ECO:0000313" key="2">
    <source>
        <dbReference type="Proteomes" id="UP001596417"/>
    </source>
</evidence>
<gene>
    <name evidence="1" type="ORF">ACFQL7_26460</name>
</gene>
<sequence>MRDSDSASRHWHLQMLTYSLLHLGPESSVSERLVSKASSLRAQLEHDLKEAIYNMFSWIRDQPDRNHDGLVEEIECLFLHSEGSL</sequence>
<comment type="caution">
    <text evidence="1">The sequence shown here is derived from an EMBL/GenBank/DDBJ whole genome shotgun (WGS) entry which is preliminary data.</text>
</comment>
<organism evidence="1 2">
    <name type="scientific">Halocatena marina</name>
    <dbReference type="NCBI Taxonomy" id="2934937"/>
    <lineage>
        <taxon>Archaea</taxon>
        <taxon>Methanobacteriati</taxon>
        <taxon>Methanobacteriota</taxon>
        <taxon>Stenosarchaea group</taxon>
        <taxon>Halobacteria</taxon>
        <taxon>Halobacteriales</taxon>
        <taxon>Natronomonadaceae</taxon>
        <taxon>Halocatena</taxon>
    </lineage>
</organism>
<evidence type="ECO:0000313" key="1">
    <source>
        <dbReference type="EMBL" id="MFC7192979.1"/>
    </source>
</evidence>